<sequence length="274" mass="29320">HPDGAAYAKPSLKSNSTVTDGTEQLVTWRWSIKSQQWDTNPADDEAWEWADIDDLQIGVSLRGDLGCICTQVYVEVDYTYEPPTPPVTPEYQRRVLMQKQPDDSYKEVSADYPLEVHDPKVGSLISYEGTTTADGEGDGSTLVDSVLETKSDFNGNLVIITSGAYEGQARDINGGTTGGTVTPASAFGDKIVSGVTFVIVGIRTVPAEVAAIEAALAAHEASQATHRTALGTHETAQLASRGEVTSIETKVDDLDADLVAVKTETALIKTQTDK</sequence>
<organism evidence="1">
    <name type="scientific">marine sediment metagenome</name>
    <dbReference type="NCBI Taxonomy" id="412755"/>
    <lineage>
        <taxon>unclassified sequences</taxon>
        <taxon>metagenomes</taxon>
        <taxon>ecological metagenomes</taxon>
    </lineage>
</organism>
<protein>
    <submittedName>
        <fullName evidence="1">Uncharacterized protein</fullName>
    </submittedName>
</protein>
<gene>
    <name evidence="1" type="ORF">S06H3_34288</name>
</gene>
<accession>X1NEV8</accession>
<dbReference type="AlphaFoldDB" id="X1NEV8"/>
<evidence type="ECO:0000313" key="1">
    <source>
        <dbReference type="EMBL" id="GAI28751.1"/>
    </source>
</evidence>
<dbReference type="EMBL" id="BARV01020564">
    <property type="protein sequence ID" value="GAI28751.1"/>
    <property type="molecule type" value="Genomic_DNA"/>
</dbReference>
<feature type="non-terminal residue" evidence="1">
    <location>
        <position position="1"/>
    </location>
</feature>
<name>X1NEV8_9ZZZZ</name>
<proteinExistence type="predicted"/>
<reference evidence="1" key="1">
    <citation type="journal article" date="2014" name="Front. Microbiol.">
        <title>High frequency of phylogenetically diverse reductive dehalogenase-homologous genes in deep subseafloor sedimentary metagenomes.</title>
        <authorList>
            <person name="Kawai M."/>
            <person name="Futagami T."/>
            <person name="Toyoda A."/>
            <person name="Takaki Y."/>
            <person name="Nishi S."/>
            <person name="Hori S."/>
            <person name="Arai W."/>
            <person name="Tsubouchi T."/>
            <person name="Morono Y."/>
            <person name="Uchiyama I."/>
            <person name="Ito T."/>
            <person name="Fujiyama A."/>
            <person name="Inagaki F."/>
            <person name="Takami H."/>
        </authorList>
    </citation>
    <scope>NUCLEOTIDE SEQUENCE</scope>
    <source>
        <strain evidence="1">Expedition CK06-06</strain>
    </source>
</reference>
<comment type="caution">
    <text evidence="1">The sequence shown here is derived from an EMBL/GenBank/DDBJ whole genome shotgun (WGS) entry which is preliminary data.</text>
</comment>
<feature type="non-terminal residue" evidence="1">
    <location>
        <position position="274"/>
    </location>
</feature>